<keyword evidence="6" id="KW-1185">Reference proteome</keyword>
<dbReference type="InterPro" id="IPR002902">
    <property type="entry name" value="GNK2"/>
</dbReference>
<dbReference type="PROSITE" id="PS51473">
    <property type="entry name" value="GNK2"/>
    <property type="match status" value="1"/>
</dbReference>
<keyword evidence="2" id="KW-0677">Repeat</keyword>
<feature type="domain" description="Gnk2-homologous" evidence="4">
    <location>
        <begin position="29"/>
        <end position="131"/>
    </location>
</feature>
<proteinExistence type="predicted"/>
<dbReference type="Gene3D" id="3.30.430.20">
    <property type="entry name" value="Gnk2 domain, C-X8-C-X2-C motif"/>
    <property type="match status" value="2"/>
</dbReference>
<protein>
    <recommendedName>
        <fullName evidence="4">Gnk2-homologous domain-containing protein</fullName>
    </recommendedName>
</protein>
<dbReference type="Pfam" id="PF01657">
    <property type="entry name" value="Stress-antifung"/>
    <property type="match status" value="1"/>
</dbReference>
<keyword evidence="1" id="KW-0732">Signal</keyword>
<organism evidence="5 6">
    <name type="scientific">Papaver somniferum</name>
    <name type="common">Opium poppy</name>
    <dbReference type="NCBI Taxonomy" id="3469"/>
    <lineage>
        <taxon>Eukaryota</taxon>
        <taxon>Viridiplantae</taxon>
        <taxon>Streptophyta</taxon>
        <taxon>Embryophyta</taxon>
        <taxon>Tracheophyta</taxon>
        <taxon>Spermatophyta</taxon>
        <taxon>Magnoliopsida</taxon>
        <taxon>Ranunculales</taxon>
        <taxon>Papaveraceae</taxon>
        <taxon>Papaveroideae</taxon>
        <taxon>Papaver</taxon>
    </lineage>
</organism>
<dbReference type="PANTHER" id="PTHR32099">
    <property type="entry name" value="CYSTEINE-RICH REPEAT SECRETORY PROTEIN"/>
    <property type="match status" value="1"/>
</dbReference>
<sequence>MGAVGNISDCCYGRKGGIVLRPSCNIRYESYPFYDYKQETNPGHLPSSPPPKPNVTATTGGTVNNGFSNRTNGNNLDKVHGLFLCRGDQTNDACQSCVTTAAEEITKKCPNKKDAIIYYDECMVRYSNQSMVQKNPGVSLFNMNNASDPDRFKPLLGELLEELVTRATANSSKFSTGTKGRG</sequence>
<evidence type="ECO:0000259" key="4">
    <source>
        <dbReference type="PROSITE" id="PS51473"/>
    </source>
</evidence>
<dbReference type="OrthoDB" id="4062651at2759"/>
<reference evidence="5 6" key="1">
    <citation type="journal article" date="2018" name="Science">
        <title>The opium poppy genome and morphinan production.</title>
        <authorList>
            <person name="Guo L."/>
            <person name="Winzer T."/>
            <person name="Yang X."/>
            <person name="Li Y."/>
            <person name="Ning Z."/>
            <person name="He Z."/>
            <person name="Teodor R."/>
            <person name="Lu Y."/>
            <person name="Bowser T.A."/>
            <person name="Graham I.A."/>
            <person name="Ye K."/>
        </authorList>
    </citation>
    <scope>NUCLEOTIDE SEQUENCE [LARGE SCALE GENOMIC DNA]</scope>
    <source>
        <strain evidence="6">cv. HN1</strain>
        <tissue evidence="5">Leaves</tissue>
    </source>
</reference>
<dbReference type="Proteomes" id="UP000316621">
    <property type="component" value="Chromosome 2"/>
</dbReference>
<gene>
    <name evidence="5" type="ORF">C5167_019168</name>
</gene>
<name>A0A4Y7ISN3_PAPSO</name>
<dbReference type="OMA" id="DWYWIND"/>
<dbReference type="Gramene" id="RZC50731">
    <property type="protein sequence ID" value="RZC50731"/>
    <property type="gene ID" value="C5167_019168"/>
</dbReference>
<feature type="region of interest" description="Disordered" evidence="3">
    <location>
        <begin position="39"/>
        <end position="71"/>
    </location>
</feature>
<dbReference type="PANTHER" id="PTHR32099:SF42">
    <property type="entry name" value="CYSTEINE-RICH RECEPTOR-LIKE PROTEIN KINASE 9-RELATED"/>
    <property type="match status" value="1"/>
</dbReference>
<dbReference type="InterPro" id="IPR038408">
    <property type="entry name" value="GNK2_sf"/>
</dbReference>
<dbReference type="CDD" id="cd23509">
    <property type="entry name" value="Gnk2-like"/>
    <property type="match status" value="1"/>
</dbReference>
<dbReference type="EMBL" id="CM010716">
    <property type="protein sequence ID" value="RZC50731.1"/>
    <property type="molecule type" value="Genomic_DNA"/>
</dbReference>
<evidence type="ECO:0000313" key="5">
    <source>
        <dbReference type="EMBL" id="RZC50731.1"/>
    </source>
</evidence>
<accession>A0A4Y7ISN3</accession>
<dbReference type="AlphaFoldDB" id="A0A4Y7ISN3"/>
<evidence type="ECO:0000313" key="6">
    <source>
        <dbReference type="Proteomes" id="UP000316621"/>
    </source>
</evidence>
<evidence type="ECO:0000256" key="3">
    <source>
        <dbReference type="SAM" id="MobiDB-lite"/>
    </source>
</evidence>
<feature type="compositionally biased region" description="Low complexity" evidence="3">
    <location>
        <begin position="54"/>
        <end position="71"/>
    </location>
</feature>
<evidence type="ECO:0000256" key="2">
    <source>
        <dbReference type="ARBA" id="ARBA00022737"/>
    </source>
</evidence>
<evidence type="ECO:0000256" key="1">
    <source>
        <dbReference type="ARBA" id="ARBA00022729"/>
    </source>
</evidence>